<dbReference type="PROSITE" id="PS50004">
    <property type="entry name" value="C2"/>
    <property type="match status" value="1"/>
</dbReference>
<dbReference type="SMART" id="SM00148">
    <property type="entry name" value="PLCXc"/>
    <property type="match status" value="1"/>
</dbReference>
<dbReference type="EC" id="3.1.4.11" evidence="1 7"/>
<dbReference type="Gene3D" id="2.60.40.150">
    <property type="entry name" value="C2 domain"/>
    <property type="match status" value="1"/>
</dbReference>
<feature type="compositionally biased region" description="Polar residues" evidence="8">
    <location>
        <begin position="1"/>
        <end position="19"/>
    </location>
</feature>
<feature type="domain" description="EF-hand" evidence="11">
    <location>
        <begin position="221"/>
        <end position="256"/>
    </location>
</feature>
<feature type="region of interest" description="Disordered" evidence="8">
    <location>
        <begin position="523"/>
        <end position="571"/>
    </location>
</feature>
<sequence>MSATSSTPQPPDESTTEPGSSSFTFNTTPTTTTTSIHHHQQHSELSPQHNSSKSINNELCEQIMIDLSLIDTFRFSEPAFINKILHEFRSGKKLKCILEKKKTNSLTPPKEYYFVLDDDETFVEVKDSRKKESKLHLFLRDIKQIFATESTIKGVKSLGVTKRFSKKTSPSDSGSTGFVIVYGQKEDQVTVYCDSNSEFNECICVFNYLIRESRISYDRDPTKLLILKHWMKADANNDGQLDYKEVVKLCQKLNIDMSSKSMKQKYKQFDTDGSGYIEYQEFVEFYKSMMRRPEIESTIFAKYSKKHQLVLAPQFFEFIQSQQEEDDIQTVQDAEKLMIQHGAIKTEMGLGLTSYDFTRFLFSSSNSILKSDFKKLHQDMTLPLSHYYISSSHNTYLTGHQLKGESSVEKYKEVLLTGCRCVELDCWDGKEEPIIFHGHTLVSKIKFKDVIQTIAEYAFKASEYPVILSLEVHCSEPQQEMMAKIMVQIFGDSLYLPPPENITSYPSPHELRRKILLKGKRLVSGSDDEDEGGDSDDDEEDSSTMASSSEASTPKEKPSKNNNKDSKPAKKSKVAKALSDIIALCAVSFKGEFAEPCWKMHSFSEGKLEKLLKKDPEAIIKYNKNHISRIYPKGTRISSSNYNPMIGWALGCQMVALNYQTYDEHMRFNEVMFEENGKCGYVLKPDFLRMEGLPSPFAVGSSPVLSIVFSIVCGEQLPKPGMADRGEIVDPFVRLQVLGIPQDEYDEKSESVTDNGFNPVFNKRFAFNITCPELAVIRISVYDKNRTADEFLCENYLPVKKLKRGCRSIPMLDQYAKPIDGCVLFGELRMRELRKSLSEKVTTPTTETKLPSELDTSITSIASVPTPVTPIQPSEKTQVSFFDMLEEEAASNNQ</sequence>
<dbReference type="InterPro" id="IPR011992">
    <property type="entry name" value="EF-hand-dom_pair"/>
</dbReference>
<feature type="domain" description="C2" evidence="9">
    <location>
        <begin position="688"/>
        <end position="813"/>
    </location>
</feature>
<feature type="compositionally biased region" description="Low complexity" evidence="8">
    <location>
        <begin position="20"/>
        <end position="35"/>
    </location>
</feature>
<name>A0A6A5CAZ9_NAEFO</name>
<dbReference type="SUPFAM" id="SSF51695">
    <property type="entry name" value="PLC-like phosphodiesterases"/>
    <property type="match status" value="1"/>
</dbReference>
<dbReference type="Pfam" id="PF00168">
    <property type="entry name" value="C2"/>
    <property type="match status" value="1"/>
</dbReference>
<dbReference type="SUPFAM" id="SSF47473">
    <property type="entry name" value="EF-hand"/>
    <property type="match status" value="1"/>
</dbReference>
<keyword evidence="13" id="KW-1185">Reference proteome</keyword>
<comment type="caution">
    <text evidence="12">The sequence shown here is derived from an EMBL/GenBank/DDBJ whole genome shotgun (WGS) entry which is preliminary data.</text>
</comment>
<dbReference type="PROSITE" id="PS50007">
    <property type="entry name" value="PIPLC_X_DOMAIN"/>
    <property type="match status" value="1"/>
</dbReference>
<dbReference type="InterPro" id="IPR001192">
    <property type="entry name" value="PI-PLC_fam"/>
</dbReference>
<evidence type="ECO:0000256" key="3">
    <source>
        <dbReference type="ARBA" id="ARBA00022837"/>
    </source>
</evidence>
<dbReference type="SMART" id="SM00149">
    <property type="entry name" value="PLCYc"/>
    <property type="match status" value="1"/>
</dbReference>
<feature type="compositionally biased region" description="Polar residues" evidence="8">
    <location>
        <begin position="43"/>
        <end position="53"/>
    </location>
</feature>
<dbReference type="PANTHER" id="PTHR10336:SF36">
    <property type="entry name" value="1-PHOSPHATIDYLINOSITOL 4,5-BISPHOSPHATE PHOSPHODIESTERASE BETA-4"/>
    <property type="match status" value="1"/>
</dbReference>
<comment type="catalytic activity">
    <reaction evidence="7">
        <text>a 1,2-diacyl-sn-glycero-3-phospho-(1D-myo-inositol-4,5-bisphosphate) + H2O = 1D-myo-inositol 1,4,5-trisphosphate + a 1,2-diacyl-sn-glycerol + H(+)</text>
        <dbReference type="Rhea" id="RHEA:33179"/>
        <dbReference type="ChEBI" id="CHEBI:15377"/>
        <dbReference type="ChEBI" id="CHEBI:15378"/>
        <dbReference type="ChEBI" id="CHEBI:17815"/>
        <dbReference type="ChEBI" id="CHEBI:58456"/>
        <dbReference type="ChEBI" id="CHEBI:203600"/>
        <dbReference type="EC" id="3.1.4.11"/>
    </reaction>
</comment>
<dbReference type="InterPro" id="IPR018247">
    <property type="entry name" value="EF_Hand_1_Ca_BS"/>
</dbReference>
<proteinExistence type="predicted"/>
<dbReference type="InterPro" id="IPR000909">
    <property type="entry name" value="PLipase_C_PInositol-sp_X_dom"/>
</dbReference>
<feature type="compositionally biased region" description="Low complexity" evidence="8">
    <location>
        <begin position="543"/>
        <end position="552"/>
    </location>
</feature>
<accession>A0A6A5CAZ9</accession>
<feature type="region of interest" description="Disordered" evidence="8">
    <location>
        <begin position="1"/>
        <end position="53"/>
    </location>
</feature>
<dbReference type="Gene3D" id="3.20.20.190">
    <property type="entry name" value="Phosphatidylinositol (PI) phosphodiesterase"/>
    <property type="match status" value="1"/>
</dbReference>
<evidence type="ECO:0000256" key="2">
    <source>
        <dbReference type="ARBA" id="ARBA00022801"/>
    </source>
</evidence>
<evidence type="ECO:0000256" key="7">
    <source>
        <dbReference type="RuleBase" id="RU361133"/>
    </source>
</evidence>
<evidence type="ECO:0000259" key="11">
    <source>
        <dbReference type="PROSITE" id="PS50222"/>
    </source>
</evidence>
<dbReference type="PROSITE" id="PS50222">
    <property type="entry name" value="EF_HAND_2"/>
    <property type="match status" value="2"/>
</dbReference>
<organism evidence="12 13">
    <name type="scientific">Naegleria fowleri</name>
    <name type="common">Brain eating amoeba</name>
    <dbReference type="NCBI Taxonomy" id="5763"/>
    <lineage>
        <taxon>Eukaryota</taxon>
        <taxon>Discoba</taxon>
        <taxon>Heterolobosea</taxon>
        <taxon>Tetramitia</taxon>
        <taxon>Eutetramitia</taxon>
        <taxon>Vahlkampfiidae</taxon>
        <taxon>Naegleria</taxon>
    </lineage>
</organism>
<dbReference type="OrthoDB" id="269822at2759"/>
<dbReference type="InterPro" id="IPR001711">
    <property type="entry name" value="PLipase_C_Pinositol-sp_Y"/>
</dbReference>
<dbReference type="Pfam" id="PF00388">
    <property type="entry name" value="PI-PLC-X"/>
    <property type="match status" value="1"/>
</dbReference>
<dbReference type="Pfam" id="PF13499">
    <property type="entry name" value="EF-hand_7"/>
    <property type="match status" value="1"/>
</dbReference>
<dbReference type="FunFam" id="3.20.20.190:FF:000039">
    <property type="entry name" value="Phosphoinositide phospholipase C"/>
    <property type="match status" value="1"/>
</dbReference>
<dbReference type="VEuPathDB" id="AmoebaDB:NfTy_018690"/>
<dbReference type="GO" id="GO:0051209">
    <property type="term" value="P:release of sequestered calcium ion into cytosol"/>
    <property type="evidence" value="ECO:0007669"/>
    <property type="project" value="TreeGrafter"/>
</dbReference>
<dbReference type="GO" id="GO:0004435">
    <property type="term" value="F:phosphatidylinositol-4,5-bisphosphate phospholipase C activity"/>
    <property type="evidence" value="ECO:0007669"/>
    <property type="project" value="UniProtKB-EC"/>
</dbReference>
<feature type="domain" description="EF-hand" evidence="11">
    <location>
        <begin position="257"/>
        <end position="292"/>
    </location>
</feature>
<keyword evidence="2 7" id="KW-0378">Hydrolase</keyword>
<dbReference type="CDD" id="cd00275">
    <property type="entry name" value="C2_PLC_like"/>
    <property type="match status" value="1"/>
</dbReference>
<evidence type="ECO:0000313" key="13">
    <source>
        <dbReference type="Proteomes" id="UP000444721"/>
    </source>
</evidence>
<evidence type="ECO:0000256" key="1">
    <source>
        <dbReference type="ARBA" id="ARBA00012368"/>
    </source>
</evidence>
<dbReference type="Gene3D" id="2.30.29.30">
    <property type="entry name" value="Pleckstrin-homology domain (PH domain)/Phosphotyrosine-binding domain (PTB)"/>
    <property type="match status" value="1"/>
</dbReference>
<dbReference type="InterPro" id="IPR017946">
    <property type="entry name" value="PLC-like_Pdiesterase_TIM-brl"/>
</dbReference>
<dbReference type="RefSeq" id="XP_044567268.1">
    <property type="nucleotide sequence ID" value="XM_044701898.1"/>
</dbReference>
<protein>
    <recommendedName>
        <fullName evidence="1 7">Phosphoinositide phospholipase C</fullName>
        <ecNumber evidence="1 7">3.1.4.11</ecNumber>
    </recommendedName>
</protein>
<dbReference type="SMART" id="SM00239">
    <property type="entry name" value="C2"/>
    <property type="match status" value="1"/>
</dbReference>
<feature type="domain" description="PI-PLC Y-box" evidence="10">
    <location>
        <begin position="598"/>
        <end position="689"/>
    </location>
</feature>
<keyword evidence="5 7" id="KW-0443">Lipid metabolism</keyword>
<dbReference type="GeneID" id="68118700"/>
<dbReference type="GO" id="GO:0016042">
    <property type="term" value="P:lipid catabolic process"/>
    <property type="evidence" value="ECO:0007669"/>
    <property type="project" value="UniProtKB-KW"/>
</dbReference>
<evidence type="ECO:0000259" key="9">
    <source>
        <dbReference type="PROSITE" id="PS50004"/>
    </source>
</evidence>
<evidence type="ECO:0000313" key="12">
    <source>
        <dbReference type="EMBL" id="KAF0982555.1"/>
    </source>
</evidence>
<dbReference type="PRINTS" id="PR00390">
    <property type="entry name" value="PHPHLIPASEC"/>
</dbReference>
<reference evidence="12 13" key="1">
    <citation type="journal article" date="2019" name="Sci. Rep.">
        <title>Nanopore sequencing improves the draft genome of the human pathogenic amoeba Naegleria fowleri.</title>
        <authorList>
            <person name="Liechti N."/>
            <person name="Schurch N."/>
            <person name="Bruggmann R."/>
            <person name="Wittwer M."/>
        </authorList>
    </citation>
    <scope>NUCLEOTIDE SEQUENCE [LARGE SCALE GENOMIC DNA]</scope>
    <source>
        <strain evidence="12 13">ATCC 30894</strain>
    </source>
</reference>
<dbReference type="VEuPathDB" id="AmoebaDB:NF0029190"/>
<feature type="compositionally biased region" description="Basic and acidic residues" evidence="8">
    <location>
        <begin position="553"/>
        <end position="568"/>
    </location>
</feature>
<dbReference type="SUPFAM" id="SSF49562">
    <property type="entry name" value="C2 domain (Calcium/lipid-binding domain, CaLB)"/>
    <property type="match status" value="1"/>
</dbReference>
<keyword evidence="4 7" id="KW-0442">Lipid degradation</keyword>
<dbReference type="Pfam" id="PF00387">
    <property type="entry name" value="PI-PLC-Y"/>
    <property type="match status" value="1"/>
</dbReference>
<dbReference type="VEuPathDB" id="AmoebaDB:FDP41_011485"/>
<dbReference type="SMART" id="SM00054">
    <property type="entry name" value="EFh"/>
    <property type="match status" value="2"/>
</dbReference>
<dbReference type="Gene3D" id="1.10.238.10">
    <property type="entry name" value="EF-hand"/>
    <property type="match status" value="2"/>
</dbReference>
<dbReference type="InterPro" id="IPR002048">
    <property type="entry name" value="EF_hand_dom"/>
</dbReference>
<evidence type="ECO:0000256" key="5">
    <source>
        <dbReference type="ARBA" id="ARBA00023098"/>
    </source>
</evidence>
<evidence type="ECO:0000256" key="8">
    <source>
        <dbReference type="SAM" id="MobiDB-lite"/>
    </source>
</evidence>
<dbReference type="InterPro" id="IPR000008">
    <property type="entry name" value="C2_dom"/>
</dbReference>
<dbReference type="GO" id="GO:0005509">
    <property type="term" value="F:calcium ion binding"/>
    <property type="evidence" value="ECO:0007669"/>
    <property type="project" value="InterPro"/>
</dbReference>
<evidence type="ECO:0000259" key="10">
    <source>
        <dbReference type="PROSITE" id="PS50008"/>
    </source>
</evidence>
<keyword evidence="3" id="KW-0106">Calcium</keyword>
<evidence type="ECO:0000256" key="6">
    <source>
        <dbReference type="ARBA" id="ARBA00023224"/>
    </source>
</evidence>
<dbReference type="PANTHER" id="PTHR10336">
    <property type="entry name" value="PHOSPHOINOSITIDE-SPECIFIC PHOSPHOLIPASE C FAMILY PROTEIN"/>
    <property type="match status" value="1"/>
</dbReference>
<feature type="compositionally biased region" description="Acidic residues" evidence="8">
    <location>
        <begin position="526"/>
        <end position="542"/>
    </location>
</feature>
<dbReference type="CDD" id="cd15898">
    <property type="entry name" value="EFh_PI-PLC"/>
    <property type="match status" value="1"/>
</dbReference>
<keyword evidence="6" id="KW-0807">Transducer</keyword>
<gene>
    <name evidence="12" type="ORF">FDP41_011485</name>
</gene>
<dbReference type="CDD" id="cd08558">
    <property type="entry name" value="PI-PLCc_eukaryota"/>
    <property type="match status" value="1"/>
</dbReference>
<dbReference type="OMA" id="LAVYCHA"/>
<dbReference type="InterPro" id="IPR035892">
    <property type="entry name" value="C2_domain_sf"/>
</dbReference>
<dbReference type="GO" id="GO:0048015">
    <property type="term" value="P:phosphatidylinositol-mediated signaling"/>
    <property type="evidence" value="ECO:0007669"/>
    <property type="project" value="TreeGrafter"/>
</dbReference>
<dbReference type="EMBL" id="VFQX01000009">
    <property type="protein sequence ID" value="KAF0982555.1"/>
    <property type="molecule type" value="Genomic_DNA"/>
</dbReference>
<dbReference type="PROSITE" id="PS50008">
    <property type="entry name" value="PIPLC_Y_DOMAIN"/>
    <property type="match status" value="1"/>
</dbReference>
<dbReference type="SUPFAM" id="SSF50729">
    <property type="entry name" value="PH domain-like"/>
    <property type="match status" value="1"/>
</dbReference>
<dbReference type="Proteomes" id="UP000444721">
    <property type="component" value="Unassembled WGS sequence"/>
</dbReference>
<dbReference type="AlphaFoldDB" id="A0A6A5CAZ9"/>
<dbReference type="PROSITE" id="PS00018">
    <property type="entry name" value="EF_HAND_1"/>
    <property type="match status" value="2"/>
</dbReference>
<dbReference type="InterPro" id="IPR011993">
    <property type="entry name" value="PH-like_dom_sf"/>
</dbReference>
<evidence type="ECO:0000256" key="4">
    <source>
        <dbReference type="ARBA" id="ARBA00022963"/>
    </source>
</evidence>